<keyword evidence="4 8" id="KW-0812">Transmembrane</keyword>
<organism evidence="10 11">
    <name type="scientific">Cupriavidus malaysiensis</name>
    <dbReference type="NCBI Taxonomy" id="367825"/>
    <lineage>
        <taxon>Bacteria</taxon>
        <taxon>Pseudomonadati</taxon>
        <taxon>Pseudomonadota</taxon>
        <taxon>Betaproteobacteria</taxon>
        <taxon>Burkholderiales</taxon>
        <taxon>Burkholderiaceae</taxon>
        <taxon>Cupriavidus</taxon>
    </lineage>
</organism>
<dbReference type="EMBL" id="CP017754">
    <property type="protein sequence ID" value="AOZ06948.1"/>
    <property type="molecule type" value="Genomic_DNA"/>
</dbReference>
<name>A0ABN4TJ26_9BURK</name>
<keyword evidence="11" id="KW-1185">Reference proteome</keyword>
<keyword evidence="5 8" id="KW-1133">Transmembrane helix</keyword>
<dbReference type="RefSeq" id="WP_071013937.1">
    <property type="nucleotide sequence ID" value="NZ_CP017754.1"/>
</dbReference>
<dbReference type="Proteomes" id="UP000177515">
    <property type="component" value="Chromosome 1"/>
</dbReference>
<protein>
    <recommendedName>
        <fullName evidence="9">Ancillary SecYEG translocon subunit/Cell division coordinator CpoB TPR domain-containing protein</fullName>
    </recommendedName>
</protein>
<evidence type="ECO:0000256" key="1">
    <source>
        <dbReference type="ARBA" id="ARBA00004167"/>
    </source>
</evidence>
<reference evidence="10 11" key="1">
    <citation type="submission" date="2016-10" db="EMBL/GenBank/DDBJ databases">
        <title>Complete genome sequences of three Cupriavidus strains isolated from various Malaysian environments.</title>
        <authorList>
            <person name="Abdullah A.A.-A."/>
            <person name="Shafie N.A.H."/>
            <person name="Lau N.S."/>
        </authorList>
    </citation>
    <scope>NUCLEOTIDE SEQUENCE [LARGE SCALE GENOMIC DNA]</scope>
    <source>
        <strain evidence="10 11">USMAA1020</strain>
    </source>
</reference>
<evidence type="ECO:0000259" key="9">
    <source>
        <dbReference type="Pfam" id="PF09976"/>
    </source>
</evidence>
<dbReference type="Pfam" id="PF09976">
    <property type="entry name" value="TPR_21"/>
    <property type="match status" value="1"/>
</dbReference>
<evidence type="ECO:0000256" key="6">
    <source>
        <dbReference type="ARBA" id="ARBA00023136"/>
    </source>
</evidence>
<evidence type="ECO:0000256" key="3">
    <source>
        <dbReference type="ARBA" id="ARBA00022475"/>
    </source>
</evidence>
<evidence type="ECO:0000256" key="5">
    <source>
        <dbReference type="ARBA" id="ARBA00022989"/>
    </source>
</evidence>
<gene>
    <name evidence="10" type="ORF">BKK80_14770</name>
</gene>
<dbReference type="PANTHER" id="PTHR38035">
    <property type="entry name" value="UPF0070 PROTEIN YFGM"/>
    <property type="match status" value="1"/>
</dbReference>
<sequence length="210" mass="22892">MAYDLEEQEQLESLKAWWRQYGNALTWLVIAGLLVFAGWNGWKYWQRKQAAEAAVLYEQVLKAADARDAALLKRAAGDLEEKFGKTAYGPMSALVAAKVLYDAGDLATAKTQLQWAIDHGNAEYASLARVRLAGLLLDEKAYDQGLALLAGEPPAAFAALYADRRGDLLAAQEKRADARAAYQQAIDKLGGGDAAMRQIIQFKLDALGTA</sequence>
<dbReference type="InterPro" id="IPR026039">
    <property type="entry name" value="YfgM"/>
</dbReference>
<keyword evidence="3" id="KW-1003">Cell membrane</keyword>
<feature type="domain" description="Ancillary SecYEG translocon subunit/Cell division coordinator CpoB TPR" evidence="9">
    <location>
        <begin position="15"/>
        <end position="208"/>
    </location>
</feature>
<evidence type="ECO:0000256" key="4">
    <source>
        <dbReference type="ARBA" id="ARBA00022692"/>
    </source>
</evidence>
<evidence type="ECO:0000256" key="7">
    <source>
        <dbReference type="ARBA" id="ARBA00023186"/>
    </source>
</evidence>
<keyword evidence="6 8" id="KW-0472">Membrane</keyword>
<dbReference type="PANTHER" id="PTHR38035:SF1">
    <property type="entry name" value="ANCILLARY SECYEG TRANSLOCON SUBUNIT"/>
    <property type="match status" value="1"/>
</dbReference>
<evidence type="ECO:0000313" key="11">
    <source>
        <dbReference type="Proteomes" id="UP000177515"/>
    </source>
</evidence>
<keyword evidence="7" id="KW-0143">Chaperone</keyword>
<evidence type="ECO:0000313" key="10">
    <source>
        <dbReference type="EMBL" id="AOZ06948.1"/>
    </source>
</evidence>
<evidence type="ECO:0000256" key="2">
    <source>
        <dbReference type="ARBA" id="ARBA00004236"/>
    </source>
</evidence>
<dbReference type="InterPro" id="IPR018704">
    <property type="entry name" value="SecYEG/CpoB_TPR"/>
</dbReference>
<dbReference type="PIRSF" id="PIRSF006170">
    <property type="entry name" value="YfgM"/>
    <property type="match status" value="1"/>
</dbReference>
<proteinExistence type="predicted"/>
<feature type="transmembrane region" description="Helical" evidence="8">
    <location>
        <begin position="20"/>
        <end position="39"/>
    </location>
</feature>
<evidence type="ECO:0000256" key="8">
    <source>
        <dbReference type="SAM" id="Phobius"/>
    </source>
</evidence>
<comment type="subcellular location">
    <subcellularLocation>
        <location evidence="2">Cell membrane</location>
    </subcellularLocation>
    <subcellularLocation>
        <location evidence="1">Membrane</location>
        <topology evidence="1">Single-pass membrane protein</topology>
    </subcellularLocation>
</comment>
<accession>A0ABN4TJ26</accession>